<protein>
    <submittedName>
        <fullName evidence="3">Uncharacterized protein</fullName>
    </submittedName>
</protein>
<dbReference type="EMBL" id="CAMPGE010027213">
    <property type="protein sequence ID" value="CAI2384864.1"/>
    <property type="molecule type" value="Genomic_DNA"/>
</dbReference>
<feature type="coiled-coil region" evidence="1">
    <location>
        <begin position="340"/>
        <end position="416"/>
    </location>
</feature>
<feature type="region of interest" description="Disordered" evidence="2">
    <location>
        <begin position="769"/>
        <end position="798"/>
    </location>
</feature>
<feature type="region of interest" description="Disordered" evidence="2">
    <location>
        <begin position="652"/>
        <end position="671"/>
    </location>
</feature>
<proteinExistence type="predicted"/>
<sequence length="798" mass="92940">MDRPKDNQENIRLFNTDWVQSLNNIVEKTESNLKGISSKDDHAHHHYTPMIPCCDDDLARSRVNDDQDRLLAKMKYSRRMENEKFHQEIIANFNAIDQKLLLDAQRSKRDNLALKGEIDELRMMLASHGETELELGEVQKDIDIFNTQNSRRILELETKHMKSMASMGEDINERMNALQDQISVLSKDFTRPKPSSKPNKAVEAALEEALDRIAYLEERIDGIKHPRKSSDNPLSLKAIKDELLQNLDEKNDMIEESKQGLEKRLKHMERRFNSENQEQRQAILDLRSDLEIIAGNKDQLHGSKDIEKKMKLLDQRRRKESQVIQDDLLDIIDQKFIVSQKEKNSKLDRIIRELTDLNRRVDIHEDDMSEITKVIQELDKDRIQDGKTSDALKQKYELLDERIENLSEALIEVNNILNRTSKIQIDHNDLNIIKEACLQDFNTLNERINDVAESIDTITTHVDRNEKEIEAMKLVKQPRVSMIRKDISSPLRSSMSQHLGSNLHKRRVESQENSSRYENIQRLTDQDTFMKMEPRHIHERESVLSGSKINKYLGESFDDGHGSSYQNHPDRVTAFRERSRDGSNEKEIKTNFQSLQRQIMRSPREEQVIVEDVDSYDEKSDDKYVFSSQKKPLSSKQSELTFKADEIFNDRSEKNSNRKKPSETKVTSLERIKEERTSSISKVIDLTDKKSDNNIWGARRPQTNPNMLINENKSSQRTLIVADQPREPENRVQLGPIGGDTLDEESSEGEEFDSDLSVEENEYFKGHIVQKHSDLKKPDPKKAKDNLKDFDADWDFEN</sequence>
<feature type="region of interest" description="Disordered" evidence="2">
    <location>
        <begin position="489"/>
        <end position="516"/>
    </location>
</feature>
<evidence type="ECO:0000313" key="4">
    <source>
        <dbReference type="Proteomes" id="UP001295684"/>
    </source>
</evidence>
<reference evidence="3" key="1">
    <citation type="submission" date="2023-07" db="EMBL/GenBank/DDBJ databases">
        <authorList>
            <consortium name="AG Swart"/>
            <person name="Singh M."/>
            <person name="Singh A."/>
            <person name="Seah K."/>
            <person name="Emmerich C."/>
        </authorList>
    </citation>
    <scope>NUCLEOTIDE SEQUENCE</scope>
    <source>
        <strain evidence="3">DP1</strain>
    </source>
</reference>
<gene>
    <name evidence="3" type="ORF">ECRASSUSDP1_LOCUS26404</name>
</gene>
<feature type="coiled-coil region" evidence="1">
    <location>
        <begin position="199"/>
        <end position="278"/>
    </location>
</feature>
<accession>A0AAD1Y536</accession>
<feature type="compositionally biased region" description="Basic and acidic residues" evidence="2">
    <location>
        <begin position="771"/>
        <end position="791"/>
    </location>
</feature>
<dbReference type="AlphaFoldDB" id="A0AAD1Y536"/>
<keyword evidence="4" id="KW-1185">Reference proteome</keyword>
<dbReference type="Proteomes" id="UP001295684">
    <property type="component" value="Unassembled WGS sequence"/>
</dbReference>
<evidence type="ECO:0000256" key="1">
    <source>
        <dbReference type="SAM" id="Coils"/>
    </source>
</evidence>
<evidence type="ECO:0000256" key="2">
    <source>
        <dbReference type="SAM" id="MobiDB-lite"/>
    </source>
</evidence>
<feature type="region of interest" description="Disordered" evidence="2">
    <location>
        <begin position="729"/>
        <end position="756"/>
    </location>
</feature>
<keyword evidence="1" id="KW-0175">Coiled coil</keyword>
<evidence type="ECO:0000313" key="3">
    <source>
        <dbReference type="EMBL" id="CAI2384864.1"/>
    </source>
</evidence>
<feature type="compositionally biased region" description="Acidic residues" evidence="2">
    <location>
        <begin position="741"/>
        <end position="756"/>
    </location>
</feature>
<name>A0AAD1Y536_EUPCR</name>
<organism evidence="3 4">
    <name type="scientific">Euplotes crassus</name>
    <dbReference type="NCBI Taxonomy" id="5936"/>
    <lineage>
        <taxon>Eukaryota</taxon>
        <taxon>Sar</taxon>
        <taxon>Alveolata</taxon>
        <taxon>Ciliophora</taxon>
        <taxon>Intramacronucleata</taxon>
        <taxon>Spirotrichea</taxon>
        <taxon>Hypotrichia</taxon>
        <taxon>Euplotida</taxon>
        <taxon>Euplotidae</taxon>
        <taxon>Moneuplotes</taxon>
    </lineage>
</organism>
<feature type="compositionally biased region" description="Polar residues" evidence="2">
    <location>
        <begin position="490"/>
        <end position="500"/>
    </location>
</feature>
<comment type="caution">
    <text evidence="3">The sequence shown here is derived from an EMBL/GenBank/DDBJ whole genome shotgun (WGS) entry which is preliminary data.</text>
</comment>